<protein>
    <recommendedName>
        <fullName evidence="9">TRAP transporter small permease protein</fullName>
    </recommendedName>
</protein>
<dbReference type="KEGG" id="mflg:ABS361_05805"/>
<gene>
    <name evidence="11" type="ORF">ABS361_05805</name>
</gene>
<feature type="transmembrane region" description="Helical" evidence="9">
    <location>
        <begin position="92"/>
        <end position="113"/>
    </location>
</feature>
<keyword evidence="2 9" id="KW-0813">Transport</keyword>
<keyword evidence="5 9" id="KW-0812">Transmembrane</keyword>
<keyword evidence="7 9" id="KW-0472">Membrane</keyword>
<keyword evidence="4 9" id="KW-0997">Cell inner membrane</keyword>
<organism evidence="11">
    <name type="scientific">Methyloraptor flagellatus</name>
    <dbReference type="NCBI Taxonomy" id="3162530"/>
    <lineage>
        <taxon>Bacteria</taxon>
        <taxon>Pseudomonadati</taxon>
        <taxon>Pseudomonadota</taxon>
        <taxon>Alphaproteobacteria</taxon>
        <taxon>Hyphomicrobiales</taxon>
        <taxon>Ancalomicrobiaceae</taxon>
        <taxon>Methyloraptor</taxon>
    </lineage>
</organism>
<evidence type="ECO:0000256" key="3">
    <source>
        <dbReference type="ARBA" id="ARBA00022475"/>
    </source>
</evidence>
<comment type="function">
    <text evidence="9">Part of the tripartite ATP-independent periplasmic (TRAP) transport system.</text>
</comment>
<evidence type="ECO:0000256" key="1">
    <source>
        <dbReference type="ARBA" id="ARBA00004429"/>
    </source>
</evidence>
<keyword evidence="6 9" id="KW-1133">Transmembrane helix</keyword>
<sequence>MPFSRLRTVAGAVARVQTWLAMGAAAVIVVSTTSDVVMRYAFGKPIHGAYDVVECMLALFVFHGLSAVFLVRGNITIDLVDHFVPDRVRSGLVRVSDVVQIAALMLIGWAMLIPALQAYEYGDRKLELGLPLWIVWAYVLVGLAGTIVSALGALASPVPEGH</sequence>
<evidence type="ECO:0000259" key="10">
    <source>
        <dbReference type="Pfam" id="PF04290"/>
    </source>
</evidence>
<evidence type="ECO:0000256" key="4">
    <source>
        <dbReference type="ARBA" id="ARBA00022519"/>
    </source>
</evidence>
<evidence type="ECO:0000256" key="6">
    <source>
        <dbReference type="ARBA" id="ARBA00022989"/>
    </source>
</evidence>
<proteinExistence type="inferred from homology"/>
<dbReference type="PANTHER" id="PTHR35011:SF2">
    <property type="entry name" value="2,3-DIKETO-L-GULONATE TRAP TRANSPORTER SMALL PERMEASE PROTEIN YIAM"/>
    <property type="match status" value="1"/>
</dbReference>
<dbReference type="PANTHER" id="PTHR35011">
    <property type="entry name" value="2,3-DIKETO-L-GULONATE TRAP TRANSPORTER SMALL PERMEASE PROTEIN YIAM"/>
    <property type="match status" value="1"/>
</dbReference>
<comment type="similarity">
    <text evidence="8 9">Belongs to the TRAP transporter small permease family.</text>
</comment>
<feature type="transmembrane region" description="Helical" evidence="9">
    <location>
        <begin position="20"/>
        <end position="42"/>
    </location>
</feature>
<dbReference type="GO" id="GO:0022857">
    <property type="term" value="F:transmembrane transporter activity"/>
    <property type="evidence" value="ECO:0007669"/>
    <property type="project" value="UniProtKB-UniRule"/>
</dbReference>
<reference evidence="11" key="1">
    <citation type="submission" date="2024-06" db="EMBL/GenBank/DDBJ databases">
        <title>Methylostella associata gen. nov., sp. nov., a novel Ancalomicrobiaceae-affiliated facultatively methylotrophic bacteria that feed on methanotrophs of the genus Methylococcus.</title>
        <authorList>
            <person name="Saltykova V."/>
            <person name="Danilova O.V."/>
            <person name="Oshkin I.Y."/>
            <person name="Belova S.E."/>
            <person name="Pimenov N.V."/>
            <person name="Dedysh S.N."/>
        </authorList>
    </citation>
    <scope>NUCLEOTIDE SEQUENCE</scope>
    <source>
        <strain evidence="11">S20</strain>
    </source>
</reference>
<feature type="domain" description="Tripartite ATP-independent periplasmic transporters DctQ component" evidence="10">
    <location>
        <begin position="28"/>
        <end position="156"/>
    </location>
</feature>
<dbReference type="InterPro" id="IPR055348">
    <property type="entry name" value="DctQ"/>
</dbReference>
<feature type="transmembrane region" description="Helical" evidence="9">
    <location>
        <begin position="48"/>
        <end position="71"/>
    </location>
</feature>
<dbReference type="GO" id="GO:0005886">
    <property type="term" value="C:plasma membrane"/>
    <property type="evidence" value="ECO:0007669"/>
    <property type="project" value="UniProtKB-SubCell"/>
</dbReference>
<dbReference type="Pfam" id="PF04290">
    <property type="entry name" value="DctQ"/>
    <property type="match status" value="1"/>
</dbReference>
<dbReference type="EMBL" id="CP158568">
    <property type="protein sequence ID" value="XBY45778.1"/>
    <property type="molecule type" value="Genomic_DNA"/>
</dbReference>
<keyword evidence="3" id="KW-1003">Cell membrane</keyword>
<evidence type="ECO:0000313" key="11">
    <source>
        <dbReference type="EMBL" id="XBY45778.1"/>
    </source>
</evidence>
<evidence type="ECO:0000256" key="9">
    <source>
        <dbReference type="RuleBase" id="RU369079"/>
    </source>
</evidence>
<comment type="subcellular location">
    <subcellularLocation>
        <location evidence="1 9">Cell inner membrane</location>
        <topology evidence="1 9">Multi-pass membrane protein</topology>
    </subcellularLocation>
</comment>
<dbReference type="InterPro" id="IPR007387">
    <property type="entry name" value="TRAP_DctQ"/>
</dbReference>
<accession>A0AAU7XFF6</accession>
<evidence type="ECO:0000256" key="8">
    <source>
        <dbReference type="ARBA" id="ARBA00038436"/>
    </source>
</evidence>
<evidence type="ECO:0000256" key="5">
    <source>
        <dbReference type="ARBA" id="ARBA00022692"/>
    </source>
</evidence>
<name>A0AAU7XFF6_9HYPH</name>
<dbReference type="GO" id="GO:0015740">
    <property type="term" value="P:C4-dicarboxylate transport"/>
    <property type="evidence" value="ECO:0007669"/>
    <property type="project" value="TreeGrafter"/>
</dbReference>
<feature type="transmembrane region" description="Helical" evidence="9">
    <location>
        <begin position="133"/>
        <end position="155"/>
    </location>
</feature>
<evidence type="ECO:0000256" key="2">
    <source>
        <dbReference type="ARBA" id="ARBA00022448"/>
    </source>
</evidence>
<comment type="subunit">
    <text evidence="9">The complex comprises the extracytoplasmic solute receptor protein and the two transmembrane proteins.</text>
</comment>
<evidence type="ECO:0000256" key="7">
    <source>
        <dbReference type="ARBA" id="ARBA00023136"/>
    </source>
</evidence>
<dbReference type="RefSeq" id="WP_407050874.1">
    <property type="nucleotide sequence ID" value="NZ_CP158568.1"/>
</dbReference>
<dbReference type="AlphaFoldDB" id="A0AAU7XFF6"/>